<keyword evidence="9" id="KW-1185">Reference proteome</keyword>
<reference evidence="8 9" key="1">
    <citation type="submission" date="2021-03" db="EMBL/GenBank/DDBJ databases">
        <title>Complete genome of Polaribacter_sp.G4M1.</title>
        <authorList>
            <person name="Jeong S.W."/>
            <person name="Bae J.W."/>
        </authorList>
    </citation>
    <scope>NUCLEOTIDE SEQUENCE [LARGE SCALE GENOMIC DNA]</scope>
    <source>
        <strain evidence="8 9">G4M1</strain>
    </source>
</reference>
<evidence type="ECO:0000256" key="2">
    <source>
        <dbReference type="ARBA" id="ARBA00005189"/>
    </source>
</evidence>
<dbReference type="SUPFAM" id="SSF53383">
    <property type="entry name" value="PLP-dependent transferases"/>
    <property type="match status" value="1"/>
</dbReference>
<dbReference type="Pfam" id="PF00155">
    <property type="entry name" value="Aminotran_1_2"/>
    <property type="match status" value="1"/>
</dbReference>
<sequence>MKFPKKLKTKIDFRTQNNSLRRLKKSSNLVDFSSNDYLGFAKSEEIFNKTHQFLLAKNTQQNGATGSRLLSGNHFLYEHVESFLSTFHQTESAIIFNSGYDANIGFFSSVPQRGDVILYDEFSHASIRDGIRLSNAKSFKFSHNNLEDLEKHILSVRAQSKTKETEIYVVTEAVFSMDGDSPDFIKMTKICEKHDVFLIVDEAHSIGVFGKNGCGLVEELALQKAVFARIVTFGKALGCHGAAILGSKNLQEYLVNFARSFIYTTALSPHSLATIYSAYQKMLQQAKYSQKLNENIAFFKAEVQKLELKNRFINSNSAIHCCVISGNEKVKKISRKFQEKGFDVKAILSPTVPENKERLRFCLHSYNSKEEIRNVLHLLSKFN</sequence>
<comment type="pathway">
    <text evidence="2">Lipid metabolism.</text>
</comment>
<dbReference type="EMBL" id="CP071795">
    <property type="protein sequence ID" value="QTD39062.1"/>
    <property type="molecule type" value="Genomic_DNA"/>
</dbReference>
<feature type="domain" description="Aminotransferase class I/classII large" evidence="7">
    <location>
        <begin position="28"/>
        <end position="377"/>
    </location>
</feature>
<dbReference type="Proteomes" id="UP000663935">
    <property type="component" value="Chromosome"/>
</dbReference>
<evidence type="ECO:0000256" key="5">
    <source>
        <dbReference type="ARBA" id="ARBA00022898"/>
    </source>
</evidence>
<evidence type="ECO:0000313" key="9">
    <source>
        <dbReference type="Proteomes" id="UP000663935"/>
    </source>
</evidence>
<evidence type="ECO:0000256" key="3">
    <source>
        <dbReference type="ARBA" id="ARBA00010008"/>
    </source>
</evidence>
<proteinExistence type="inferred from homology"/>
<keyword evidence="4" id="KW-0808">Transferase</keyword>
<accession>A0ABX7SXT5</accession>
<name>A0ABX7SXT5_9FLAO</name>
<dbReference type="Gene3D" id="3.90.1150.10">
    <property type="entry name" value="Aspartate Aminotransferase, domain 1"/>
    <property type="match status" value="1"/>
</dbReference>
<dbReference type="InterPro" id="IPR015422">
    <property type="entry name" value="PyrdxlP-dep_Trfase_small"/>
</dbReference>
<evidence type="ECO:0000256" key="6">
    <source>
        <dbReference type="RuleBase" id="RU003693"/>
    </source>
</evidence>
<dbReference type="GO" id="GO:0008483">
    <property type="term" value="F:transaminase activity"/>
    <property type="evidence" value="ECO:0007669"/>
    <property type="project" value="UniProtKB-KW"/>
</dbReference>
<comment type="cofactor">
    <cofactor evidence="1 6">
        <name>pyridoxal 5'-phosphate</name>
        <dbReference type="ChEBI" id="CHEBI:597326"/>
    </cofactor>
</comment>
<dbReference type="Gene3D" id="3.40.640.10">
    <property type="entry name" value="Type I PLP-dependent aspartate aminotransferase-like (Major domain)"/>
    <property type="match status" value="1"/>
</dbReference>
<evidence type="ECO:0000256" key="4">
    <source>
        <dbReference type="ARBA" id="ARBA00022679"/>
    </source>
</evidence>
<dbReference type="InterPro" id="IPR004839">
    <property type="entry name" value="Aminotransferase_I/II_large"/>
</dbReference>
<comment type="similarity">
    <text evidence="3">Belongs to the class-II pyridoxal-phosphate-dependent aminotransferase family. BioF subfamily.</text>
</comment>
<dbReference type="PANTHER" id="PTHR13693:SF77">
    <property type="entry name" value="8-AMINO-7-OXONONANOATE SYNTHASE"/>
    <property type="match status" value="1"/>
</dbReference>
<evidence type="ECO:0000313" key="8">
    <source>
        <dbReference type="EMBL" id="QTD39062.1"/>
    </source>
</evidence>
<keyword evidence="5 6" id="KW-0663">Pyridoxal phosphate</keyword>
<dbReference type="PROSITE" id="PS00599">
    <property type="entry name" value="AA_TRANSFER_CLASS_2"/>
    <property type="match status" value="1"/>
</dbReference>
<organism evidence="8 9">
    <name type="scientific">Polaribacter batillariae</name>
    <dbReference type="NCBI Taxonomy" id="2808900"/>
    <lineage>
        <taxon>Bacteria</taxon>
        <taxon>Pseudomonadati</taxon>
        <taxon>Bacteroidota</taxon>
        <taxon>Flavobacteriia</taxon>
        <taxon>Flavobacteriales</taxon>
        <taxon>Flavobacteriaceae</taxon>
    </lineage>
</organism>
<dbReference type="InterPro" id="IPR015424">
    <property type="entry name" value="PyrdxlP-dep_Trfase"/>
</dbReference>
<gene>
    <name evidence="8" type="ORF">JL193_07380</name>
</gene>
<dbReference type="RefSeq" id="WP_207973172.1">
    <property type="nucleotide sequence ID" value="NZ_CP071795.1"/>
</dbReference>
<dbReference type="InterPro" id="IPR050087">
    <property type="entry name" value="AON_synthase_class-II"/>
</dbReference>
<dbReference type="InterPro" id="IPR015421">
    <property type="entry name" value="PyrdxlP-dep_Trfase_major"/>
</dbReference>
<keyword evidence="8" id="KW-0032">Aminotransferase</keyword>
<dbReference type="PANTHER" id="PTHR13693">
    <property type="entry name" value="CLASS II AMINOTRANSFERASE/8-AMINO-7-OXONONANOATE SYNTHASE"/>
    <property type="match status" value="1"/>
</dbReference>
<protein>
    <submittedName>
        <fullName evidence="8">Pyridoxal phosphate-dependent aminotransferase family protein</fullName>
    </submittedName>
</protein>
<evidence type="ECO:0000256" key="1">
    <source>
        <dbReference type="ARBA" id="ARBA00001933"/>
    </source>
</evidence>
<dbReference type="InterPro" id="IPR001917">
    <property type="entry name" value="Aminotrans_II_pyridoxalP_BS"/>
</dbReference>
<evidence type="ECO:0000259" key="7">
    <source>
        <dbReference type="Pfam" id="PF00155"/>
    </source>
</evidence>